<keyword evidence="4 6" id="KW-1133">Transmembrane helix</keyword>
<evidence type="ECO:0000313" key="10">
    <source>
        <dbReference type="Proteomes" id="UP000196694"/>
    </source>
</evidence>
<evidence type="ECO:0000256" key="2">
    <source>
        <dbReference type="ARBA" id="ARBA00022475"/>
    </source>
</evidence>
<dbReference type="RefSeq" id="WP_055408157.1">
    <property type="nucleotide sequence ID" value="NZ_CP013011.1"/>
</dbReference>
<gene>
    <name evidence="8" type="ORF">Pdsh_09805</name>
    <name evidence="7" type="ORF">Pyrde_0639</name>
</gene>
<feature type="transmembrane region" description="Helical" evidence="6">
    <location>
        <begin position="89"/>
        <end position="106"/>
    </location>
</feature>
<dbReference type="EMBL" id="NCQP01000007">
    <property type="protein sequence ID" value="OWJ54134.1"/>
    <property type="molecule type" value="Genomic_DNA"/>
</dbReference>
<dbReference type="PANTHER" id="PTHR43370:SF2">
    <property type="entry name" value="ABC TRANSPORTER PERMEASE PROTEIN"/>
    <property type="match status" value="1"/>
</dbReference>
<sequence>MVDVVALLVQGAPEATVLALAALGELVLERTGLINLGLEGMLYLGSALAAYVAVSTGSLAAGFVAGILAGILLALVYALLVIGLKADQAVTGLALVFLGIGLGDVIGSATKGVLAPALSPLGEDAAMVLVMLVLPLLLYIILYRSWRGYALRSLGENEEAARMMGVDVTRMRIIALIVAGAAAGAAGAFFLAGPSNGRWSAGRAIGWGWLSLGTVILGYWHPVGVVAAAYLLGILYAVTPLLQEIGVHAALADAVPYIVVVVALTVISWIYERAGVRPPAAVWRR</sequence>
<organism evidence="7 9">
    <name type="scientific">Pyrodictium delaneyi</name>
    <dbReference type="NCBI Taxonomy" id="1273541"/>
    <lineage>
        <taxon>Archaea</taxon>
        <taxon>Thermoproteota</taxon>
        <taxon>Thermoprotei</taxon>
        <taxon>Desulfurococcales</taxon>
        <taxon>Pyrodictiaceae</taxon>
        <taxon>Pyrodictium</taxon>
    </lineage>
</organism>
<evidence type="ECO:0000313" key="9">
    <source>
        <dbReference type="Proteomes" id="UP000058613"/>
    </source>
</evidence>
<evidence type="ECO:0000256" key="5">
    <source>
        <dbReference type="ARBA" id="ARBA00023136"/>
    </source>
</evidence>
<dbReference type="GeneID" id="26098976"/>
<proteinExistence type="predicted"/>
<dbReference type="EMBL" id="CP013011">
    <property type="protein sequence ID" value="ALL00689.1"/>
    <property type="molecule type" value="Genomic_DNA"/>
</dbReference>
<dbReference type="KEGG" id="pdl:Pyrde_0639"/>
<dbReference type="CDD" id="cd06580">
    <property type="entry name" value="TM_PBP1_transp_TpRbsC_like"/>
    <property type="match status" value="1"/>
</dbReference>
<comment type="subcellular location">
    <subcellularLocation>
        <location evidence="1">Cell membrane</location>
        <topology evidence="1">Multi-pass membrane protein</topology>
    </subcellularLocation>
</comment>
<reference evidence="7 9" key="1">
    <citation type="submission" date="2015-10" db="EMBL/GenBank/DDBJ databases">
        <title>Complete genome sequence of hyperthermophilic archaeon Pyrodictium delaneyi Su06.</title>
        <authorList>
            <person name="Jung J.-H."/>
            <person name="Lin J."/>
            <person name="Holden J.F."/>
            <person name="Park C.-S."/>
        </authorList>
    </citation>
    <scope>NUCLEOTIDE SEQUENCE [LARGE SCALE GENOMIC DNA]</scope>
    <source>
        <strain evidence="7 9">Su06</strain>
    </source>
</reference>
<keyword evidence="10" id="KW-1185">Reference proteome</keyword>
<dbReference type="Pfam" id="PF02653">
    <property type="entry name" value="BPD_transp_2"/>
    <property type="match status" value="1"/>
</dbReference>
<dbReference type="PANTHER" id="PTHR43370">
    <property type="entry name" value="SUGAR ABC TRANSPORTER INTEGRAL MEMBRANE PROTEIN-RELATED"/>
    <property type="match status" value="1"/>
</dbReference>
<feature type="transmembrane region" description="Helical" evidence="6">
    <location>
        <begin position="173"/>
        <end position="192"/>
    </location>
</feature>
<keyword evidence="3 6" id="KW-0812">Transmembrane</keyword>
<dbReference type="OrthoDB" id="15496at2157"/>
<dbReference type="GO" id="GO:0005886">
    <property type="term" value="C:plasma membrane"/>
    <property type="evidence" value="ECO:0007669"/>
    <property type="project" value="UniProtKB-SubCell"/>
</dbReference>
<accession>A0A0N7JCY5</accession>
<evidence type="ECO:0000313" key="8">
    <source>
        <dbReference type="EMBL" id="OWJ54134.1"/>
    </source>
</evidence>
<evidence type="ECO:0000313" key="7">
    <source>
        <dbReference type="EMBL" id="ALL00689.1"/>
    </source>
</evidence>
<feature type="transmembrane region" description="Helical" evidence="6">
    <location>
        <begin position="219"/>
        <end position="238"/>
    </location>
</feature>
<dbReference type="AlphaFoldDB" id="A0A0N7JCY5"/>
<dbReference type="Proteomes" id="UP000058613">
    <property type="component" value="Chromosome"/>
</dbReference>
<keyword evidence="5 6" id="KW-0472">Membrane</keyword>
<dbReference type="InterPro" id="IPR001851">
    <property type="entry name" value="ABC_transp_permease"/>
</dbReference>
<feature type="transmembrane region" description="Helical" evidence="6">
    <location>
        <begin position="126"/>
        <end position="143"/>
    </location>
</feature>
<feature type="transmembrane region" description="Helical" evidence="6">
    <location>
        <begin position="250"/>
        <end position="271"/>
    </location>
</feature>
<protein>
    <submittedName>
        <fullName evidence="8">ABC transporter permease</fullName>
    </submittedName>
    <submittedName>
        <fullName evidence="7">Nucleoside ABC transporter membrane protein</fullName>
    </submittedName>
</protein>
<evidence type="ECO:0000256" key="6">
    <source>
        <dbReference type="SAM" id="Phobius"/>
    </source>
</evidence>
<evidence type="ECO:0000256" key="3">
    <source>
        <dbReference type="ARBA" id="ARBA00022692"/>
    </source>
</evidence>
<name>A0A0N7JCY5_9CREN</name>
<evidence type="ECO:0000256" key="1">
    <source>
        <dbReference type="ARBA" id="ARBA00004651"/>
    </source>
</evidence>
<feature type="transmembrane region" description="Helical" evidence="6">
    <location>
        <begin position="60"/>
        <end position="82"/>
    </location>
</feature>
<keyword evidence="2" id="KW-1003">Cell membrane</keyword>
<reference evidence="8 10" key="2">
    <citation type="submission" date="2017-05" db="EMBL/GenBank/DDBJ databases">
        <title>The draft genome of the hyperthermophilic archaeon 'Pyrodictium delaneyi strain Hulk', an iron and nitrate reducer, reveals the capacity for sulfate reduction.</title>
        <authorList>
            <person name="Demey L.M."/>
            <person name="Miller C."/>
            <person name="Manzella M."/>
            <person name="Reguera G."/>
            <person name="Kashefi K."/>
        </authorList>
    </citation>
    <scope>NUCLEOTIDE SEQUENCE [LARGE SCALE GENOMIC DNA]</scope>
    <source>
        <strain evidence="8 10">Hulk</strain>
    </source>
</reference>
<evidence type="ECO:0000256" key="4">
    <source>
        <dbReference type="ARBA" id="ARBA00022989"/>
    </source>
</evidence>
<dbReference type="Proteomes" id="UP000196694">
    <property type="component" value="Unassembled WGS sequence"/>
</dbReference>
<feature type="transmembrane region" description="Helical" evidence="6">
    <location>
        <begin position="33"/>
        <end position="54"/>
    </location>
</feature>
<dbReference type="STRING" id="1273541.Pyrde_0639"/>
<dbReference type="GO" id="GO:0022857">
    <property type="term" value="F:transmembrane transporter activity"/>
    <property type="evidence" value="ECO:0007669"/>
    <property type="project" value="InterPro"/>
</dbReference>